<accession>A0A6J5WKL4</accession>
<reference evidence="5" key="1">
    <citation type="journal article" date="2020" name="Genome Biol.">
        <title>Gamete binning: chromosome-level and haplotype-resolved genome assembly enabled by high-throughput single-cell sequencing of gamete genomes.</title>
        <authorList>
            <person name="Campoy J.A."/>
            <person name="Sun H."/>
            <person name="Goel M."/>
            <person name="Jiao W.-B."/>
            <person name="Folz-Donahue K."/>
            <person name="Wang N."/>
            <person name="Rubio M."/>
            <person name="Liu C."/>
            <person name="Kukat C."/>
            <person name="Ruiz D."/>
            <person name="Huettel B."/>
            <person name="Schneeberger K."/>
        </authorList>
    </citation>
    <scope>NUCLEOTIDE SEQUENCE [LARGE SCALE GENOMIC DNA]</scope>
    <source>
        <strain evidence="5">cv. Rojo Pasion</strain>
    </source>
</reference>
<dbReference type="PROSITE" id="PS50011">
    <property type="entry name" value="PROTEIN_KINASE_DOM"/>
    <property type="match status" value="1"/>
</dbReference>
<dbReference type="GO" id="GO:0005524">
    <property type="term" value="F:ATP binding"/>
    <property type="evidence" value="ECO:0007669"/>
    <property type="project" value="InterPro"/>
</dbReference>
<dbReference type="SUPFAM" id="SSF56112">
    <property type="entry name" value="Protein kinase-like (PK-like)"/>
    <property type="match status" value="1"/>
</dbReference>
<name>A0A6J5WKL4_PRUAR</name>
<dbReference type="InterPro" id="IPR000719">
    <property type="entry name" value="Prot_kinase_dom"/>
</dbReference>
<reference evidence="3 4" key="2">
    <citation type="submission" date="2020-05" db="EMBL/GenBank/DDBJ databases">
        <authorList>
            <person name="Campoy J."/>
            <person name="Schneeberger K."/>
            <person name="Spophaly S."/>
        </authorList>
    </citation>
    <scope>NUCLEOTIDE SEQUENCE [LARGE SCALE GENOMIC DNA]</scope>
    <source>
        <strain evidence="3">PruArmRojPasFocal</strain>
    </source>
</reference>
<dbReference type="PANTHER" id="PTHR46863:SF2">
    <property type="entry name" value="LYSM DOMAIN RECEPTOR-LIKE KINASE 3"/>
    <property type="match status" value="1"/>
</dbReference>
<evidence type="ECO:0000313" key="3">
    <source>
        <dbReference type="EMBL" id="CAB4300913.1"/>
    </source>
</evidence>
<dbReference type="PANTHER" id="PTHR46863">
    <property type="entry name" value="OS09G0572100 PROTEIN"/>
    <property type="match status" value="1"/>
</dbReference>
<organism evidence="3 5">
    <name type="scientific">Prunus armeniaca</name>
    <name type="common">Apricot</name>
    <name type="synonym">Armeniaca vulgaris</name>
    <dbReference type="NCBI Taxonomy" id="36596"/>
    <lineage>
        <taxon>Eukaryota</taxon>
        <taxon>Viridiplantae</taxon>
        <taxon>Streptophyta</taxon>
        <taxon>Embryophyta</taxon>
        <taxon>Tracheophyta</taxon>
        <taxon>Spermatophyta</taxon>
        <taxon>Magnoliopsida</taxon>
        <taxon>eudicotyledons</taxon>
        <taxon>Gunneridae</taxon>
        <taxon>Pentapetalae</taxon>
        <taxon>rosids</taxon>
        <taxon>fabids</taxon>
        <taxon>Rosales</taxon>
        <taxon>Rosaceae</taxon>
        <taxon>Amygdaloideae</taxon>
        <taxon>Amygdaleae</taxon>
        <taxon>Prunus</taxon>
    </lineage>
</organism>
<evidence type="ECO:0000259" key="1">
    <source>
        <dbReference type="PROSITE" id="PS50011"/>
    </source>
</evidence>
<dbReference type="Proteomes" id="UP000507222">
    <property type="component" value="Unassembled WGS sequence"/>
</dbReference>
<feature type="domain" description="Protein kinase" evidence="1">
    <location>
        <begin position="1"/>
        <end position="106"/>
    </location>
</feature>
<dbReference type="Pfam" id="PF07714">
    <property type="entry name" value="PK_Tyr_Ser-Thr"/>
    <property type="match status" value="1"/>
</dbReference>
<dbReference type="EMBL" id="CAEKDK010000002">
    <property type="protein sequence ID" value="CAB4270512.1"/>
    <property type="molecule type" value="Genomic_DNA"/>
</dbReference>
<dbReference type="GO" id="GO:0004672">
    <property type="term" value="F:protein kinase activity"/>
    <property type="evidence" value="ECO:0007669"/>
    <property type="project" value="InterPro"/>
</dbReference>
<evidence type="ECO:0000313" key="5">
    <source>
        <dbReference type="Proteomes" id="UP000507245"/>
    </source>
</evidence>
<dbReference type="EMBL" id="CAEKKB010000002">
    <property type="protein sequence ID" value="CAB4300913.1"/>
    <property type="molecule type" value="Genomic_DNA"/>
</dbReference>
<dbReference type="OrthoDB" id="4062651at2759"/>
<protein>
    <recommendedName>
        <fullName evidence="1">Protein kinase domain-containing protein</fullName>
    </recommendedName>
</protein>
<dbReference type="InterPro" id="IPR001245">
    <property type="entry name" value="Ser-Thr/Tyr_kinase_cat_dom"/>
</dbReference>
<sequence length="149" mass="15843">MAHESPLTHKCDVYAFGVVLLELISGEEPLMDRNGGGGGGGCRRVSVIETAREAVSSGGGLDRRSKDSFPMDMAEKMVKVELECVEEDPDIRPDMGRVAVKSWGFVGDVPVGLDVVAARECAAIREGLILAVQLGFNGILVATDLKEVV</sequence>
<dbReference type="InterPro" id="IPR011009">
    <property type="entry name" value="Kinase-like_dom_sf"/>
</dbReference>
<gene>
    <name evidence="2" type="ORF">CURHAP_LOCUS16649</name>
    <name evidence="3" type="ORF">ORAREDHAP_LOCUS16230</name>
</gene>
<dbReference type="AlphaFoldDB" id="A0A6J5WKL4"/>
<keyword evidence="5" id="KW-1185">Reference proteome</keyword>
<proteinExistence type="predicted"/>
<evidence type="ECO:0000313" key="2">
    <source>
        <dbReference type="EMBL" id="CAB4270512.1"/>
    </source>
</evidence>
<dbReference type="Gene3D" id="1.10.510.10">
    <property type="entry name" value="Transferase(Phosphotransferase) domain 1"/>
    <property type="match status" value="1"/>
</dbReference>
<evidence type="ECO:0000313" key="4">
    <source>
        <dbReference type="Proteomes" id="UP000507222"/>
    </source>
</evidence>
<dbReference type="Proteomes" id="UP000507245">
    <property type="component" value="Unassembled WGS sequence"/>
</dbReference>